<proteinExistence type="predicted"/>
<gene>
    <name evidence="1" type="ORF">SKAU_G00120490</name>
</gene>
<sequence>MNSTCPTNPRLSSRRLMTKITLLLPCCDRSTPAWPDVTVRIHACNGAARVHASAAGLAEDRRACDITPSPKRLPAADV</sequence>
<protein>
    <submittedName>
        <fullName evidence="1">Uncharacterized protein</fullName>
    </submittedName>
</protein>
<comment type="caution">
    <text evidence="1">The sequence shown here is derived from an EMBL/GenBank/DDBJ whole genome shotgun (WGS) entry which is preliminary data.</text>
</comment>
<dbReference type="EMBL" id="JAINUF010000004">
    <property type="protein sequence ID" value="KAJ8363218.1"/>
    <property type="molecule type" value="Genomic_DNA"/>
</dbReference>
<evidence type="ECO:0000313" key="2">
    <source>
        <dbReference type="Proteomes" id="UP001152622"/>
    </source>
</evidence>
<dbReference type="Proteomes" id="UP001152622">
    <property type="component" value="Chromosome 4"/>
</dbReference>
<name>A0A9Q1FP87_SYNKA</name>
<organism evidence="1 2">
    <name type="scientific">Synaphobranchus kaupii</name>
    <name type="common">Kaup's arrowtooth eel</name>
    <dbReference type="NCBI Taxonomy" id="118154"/>
    <lineage>
        <taxon>Eukaryota</taxon>
        <taxon>Metazoa</taxon>
        <taxon>Chordata</taxon>
        <taxon>Craniata</taxon>
        <taxon>Vertebrata</taxon>
        <taxon>Euteleostomi</taxon>
        <taxon>Actinopterygii</taxon>
        <taxon>Neopterygii</taxon>
        <taxon>Teleostei</taxon>
        <taxon>Anguilliformes</taxon>
        <taxon>Synaphobranchidae</taxon>
        <taxon>Synaphobranchus</taxon>
    </lineage>
</organism>
<evidence type="ECO:0000313" key="1">
    <source>
        <dbReference type="EMBL" id="KAJ8363218.1"/>
    </source>
</evidence>
<dbReference type="AlphaFoldDB" id="A0A9Q1FP87"/>
<reference evidence="1" key="1">
    <citation type="journal article" date="2023" name="Science">
        <title>Genome structures resolve the early diversification of teleost fishes.</title>
        <authorList>
            <person name="Parey E."/>
            <person name="Louis A."/>
            <person name="Montfort J."/>
            <person name="Bouchez O."/>
            <person name="Roques C."/>
            <person name="Iampietro C."/>
            <person name="Lluch J."/>
            <person name="Castinel A."/>
            <person name="Donnadieu C."/>
            <person name="Desvignes T."/>
            <person name="Floi Bucao C."/>
            <person name="Jouanno E."/>
            <person name="Wen M."/>
            <person name="Mejri S."/>
            <person name="Dirks R."/>
            <person name="Jansen H."/>
            <person name="Henkel C."/>
            <person name="Chen W.J."/>
            <person name="Zahm M."/>
            <person name="Cabau C."/>
            <person name="Klopp C."/>
            <person name="Thompson A.W."/>
            <person name="Robinson-Rechavi M."/>
            <person name="Braasch I."/>
            <person name="Lecointre G."/>
            <person name="Bobe J."/>
            <person name="Postlethwait J.H."/>
            <person name="Berthelot C."/>
            <person name="Roest Crollius H."/>
            <person name="Guiguen Y."/>
        </authorList>
    </citation>
    <scope>NUCLEOTIDE SEQUENCE</scope>
    <source>
        <strain evidence="1">WJC10195</strain>
    </source>
</reference>
<keyword evidence="2" id="KW-1185">Reference proteome</keyword>
<accession>A0A9Q1FP87</accession>